<name>A0A518EPT0_9BACT</name>
<dbReference type="RefSeq" id="WP_145195975.1">
    <property type="nucleotide sequence ID" value="NZ_CP036434.1"/>
</dbReference>
<evidence type="ECO:0000313" key="1">
    <source>
        <dbReference type="EMBL" id="QDV06094.1"/>
    </source>
</evidence>
<sequence>MRILTTSLAFTLACVLADQSSAQRLLVPESSNDTVMEFDPMTGALVNMVAIDMATLAPGVPSTPIEIRQVANGELWVSDQIADAVLRFSADGTTYLGTTTALLDNMRGFHPRGAGALISNAGTANGAPGAALVEVDGAGATIQDVINPLILSPFDVEPYTFNGVAGYLVAEITNEDIIFVEEANPNNQTIFHDSDGVSGIDFPEQIHVTASGRVFAAGFTTPSGIYEYDGTGAEINYIDTGAIGSLSGLRGVHELGNGNLMFTTGSGVHIYDVAAGTISSVVTGVSARFISLISDSDCDCTNYCMANANSTGSAGVISASGTSILANNDLVLEASQLPNGAFGFFINSTVQGFVMNPAGSSGNLCLAGAIGRYVGPGQIQNTGMTGGFSLALDLNMTPTPTGFVAVMPGETWNFQAWFRDASGGMATSNLTDGLQVNF</sequence>
<gene>
    <name evidence="1" type="ORF">Poly30_15980</name>
</gene>
<dbReference type="OrthoDB" id="1232764at2"/>
<protein>
    <submittedName>
        <fullName evidence="1">Uncharacterized protein</fullName>
    </submittedName>
</protein>
<organism evidence="1 2">
    <name type="scientific">Saltatorellus ferox</name>
    <dbReference type="NCBI Taxonomy" id="2528018"/>
    <lineage>
        <taxon>Bacteria</taxon>
        <taxon>Pseudomonadati</taxon>
        <taxon>Planctomycetota</taxon>
        <taxon>Planctomycetia</taxon>
        <taxon>Planctomycetia incertae sedis</taxon>
        <taxon>Saltatorellus</taxon>
    </lineage>
</organism>
<accession>A0A518EPT0</accession>
<evidence type="ECO:0000313" key="2">
    <source>
        <dbReference type="Proteomes" id="UP000320390"/>
    </source>
</evidence>
<proteinExistence type="predicted"/>
<dbReference type="SUPFAM" id="SSF63829">
    <property type="entry name" value="Calcium-dependent phosphotriesterase"/>
    <property type="match status" value="2"/>
</dbReference>
<dbReference type="AlphaFoldDB" id="A0A518EPT0"/>
<keyword evidence="2" id="KW-1185">Reference proteome</keyword>
<dbReference type="Proteomes" id="UP000320390">
    <property type="component" value="Chromosome"/>
</dbReference>
<dbReference type="EMBL" id="CP036434">
    <property type="protein sequence ID" value="QDV06094.1"/>
    <property type="molecule type" value="Genomic_DNA"/>
</dbReference>
<reference evidence="1 2" key="1">
    <citation type="submission" date="2019-02" db="EMBL/GenBank/DDBJ databases">
        <title>Deep-cultivation of Planctomycetes and their phenomic and genomic characterization uncovers novel biology.</title>
        <authorList>
            <person name="Wiegand S."/>
            <person name="Jogler M."/>
            <person name="Boedeker C."/>
            <person name="Pinto D."/>
            <person name="Vollmers J."/>
            <person name="Rivas-Marin E."/>
            <person name="Kohn T."/>
            <person name="Peeters S.H."/>
            <person name="Heuer A."/>
            <person name="Rast P."/>
            <person name="Oberbeckmann S."/>
            <person name="Bunk B."/>
            <person name="Jeske O."/>
            <person name="Meyerdierks A."/>
            <person name="Storesund J.E."/>
            <person name="Kallscheuer N."/>
            <person name="Luecker S."/>
            <person name="Lage O.M."/>
            <person name="Pohl T."/>
            <person name="Merkel B.J."/>
            <person name="Hornburger P."/>
            <person name="Mueller R.-W."/>
            <person name="Bruemmer F."/>
            <person name="Labrenz M."/>
            <person name="Spormann A.M."/>
            <person name="Op den Camp H."/>
            <person name="Overmann J."/>
            <person name="Amann R."/>
            <person name="Jetten M.S.M."/>
            <person name="Mascher T."/>
            <person name="Medema M.H."/>
            <person name="Devos D.P."/>
            <person name="Kaster A.-K."/>
            <person name="Ovreas L."/>
            <person name="Rohde M."/>
            <person name="Galperin M.Y."/>
            <person name="Jogler C."/>
        </authorList>
    </citation>
    <scope>NUCLEOTIDE SEQUENCE [LARGE SCALE GENOMIC DNA]</scope>
    <source>
        <strain evidence="1 2">Poly30</strain>
    </source>
</reference>